<accession>A0A7M2WRR3</accession>
<evidence type="ECO:0000313" key="2">
    <source>
        <dbReference type="Proteomes" id="UP000593765"/>
    </source>
</evidence>
<sequence length="245" mass="27517">MPGETDLHKTLKKEACRWLFRNGYRCIAAEVRLKPLGIIDAVGTGVFRPYHNYLFIPRELPQVCFIECKASRSDFLRDISPDGQMSLCMMERERNLFSGSGKRRGKAGRVARPRRQVRQAVGLGKFDACLMQPMANIHYVLAPAGVVKKTDLPPRWGLLSYGEGGITVVARPEWQECARTLHVESAIARTLTGDIYRADDRAIGSVNREIFAQQQLLAERIRSVKQRVVLANSPRDAIQPAAVRS</sequence>
<name>A0A7M2WRR3_9BACT</name>
<gene>
    <name evidence="1" type="ORF">IPV69_16370</name>
</gene>
<evidence type="ECO:0000313" key="1">
    <source>
        <dbReference type="EMBL" id="QOV87852.1"/>
    </source>
</evidence>
<dbReference type="Proteomes" id="UP000593765">
    <property type="component" value="Chromosome"/>
</dbReference>
<protein>
    <submittedName>
        <fullName evidence="1">Uncharacterized protein</fullName>
    </submittedName>
</protein>
<dbReference type="RefSeq" id="WP_206290766.1">
    <property type="nucleotide sequence ID" value="NZ_CP063458.1"/>
</dbReference>
<dbReference type="EMBL" id="CP063458">
    <property type="protein sequence ID" value="QOV87852.1"/>
    <property type="molecule type" value="Genomic_DNA"/>
</dbReference>
<dbReference type="AlphaFoldDB" id="A0A7M2WRR3"/>
<proteinExistence type="predicted"/>
<dbReference type="KEGG" id="hbs:IPV69_16370"/>
<keyword evidence="2" id="KW-1185">Reference proteome</keyword>
<organism evidence="1 2">
    <name type="scientific">Humisphaera borealis</name>
    <dbReference type="NCBI Taxonomy" id="2807512"/>
    <lineage>
        <taxon>Bacteria</taxon>
        <taxon>Pseudomonadati</taxon>
        <taxon>Planctomycetota</taxon>
        <taxon>Phycisphaerae</taxon>
        <taxon>Tepidisphaerales</taxon>
        <taxon>Tepidisphaeraceae</taxon>
        <taxon>Humisphaera</taxon>
    </lineage>
</organism>
<reference evidence="1 2" key="1">
    <citation type="submission" date="2020-10" db="EMBL/GenBank/DDBJ databases">
        <title>Wide distribution of Phycisphaera-like planctomycetes from WD2101 soil group in peatlands and genome analysis of the first cultivated representative.</title>
        <authorList>
            <person name="Dedysh S.N."/>
            <person name="Beletsky A.V."/>
            <person name="Ivanova A."/>
            <person name="Kulichevskaya I.S."/>
            <person name="Suzina N.E."/>
            <person name="Philippov D.A."/>
            <person name="Rakitin A.L."/>
            <person name="Mardanov A.V."/>
            <person name="Ravin N.V."/>
        </authorList>
    </citation>
    <scope>NUCLEOTIDE SEQUENCE [LARGE SCALE GENOMIC DNA]</scope>
    <source>
        <strain evidence="1 2">M1803</strain>
    </source>
</reference>